<evidence type="ECO:0000256" key="4">
    <source>
        <dbReference type="PROSITE-ProRule" id="PRU00335"/>
    </source>
</evidence>
<dbReference type="InterPro" id="IPR001647">
    <property type="entry name" value="HTH_TetR"/>
</dbReference>
<dbReference type="PANTHER" id="PTHR30055:SF234">
    <property type="entry name" value="HTH-TYPE TRANSCRIPTIONAL REGULATOR BETI"/>
    <property type="match status" value="1"/>
</dbReference>
<keyword evidence="7" id="KW-1185">Reference proteome</keyword>
<evidence type="ECO:0000313" key="6">
    <source>
        <dbReference type="EMBL" id="MFC4244738.1"/>
    </source>
</evidence>
<feature type="DNA-binding region" description="H-T-H motif" evidence="4">
    <location>
        <begin position="35"/>
        <end position="54"/>
    </location>
</feature>
<dbReference type="InterPro" id="IPR036271">
    <property type="entry name" value="Tet_transcr_reg_TetR-rel_C_sf"/>
</dbReference>
<keyword evidence="3" id="KW-0804">Transcription</keyword>
<organism evidence="6 7">
    <name type="scientific">Gryllotalpicola reticulitermitis</name>
    <dbReference type="NCBI Taxonomy" id="1184153"/>
    <lineage>
        <taxon>Bacteria</taxon>
        <taxon>Bacillati</taxon>
        <taxon>Actinomycetota</taxon>
        <taxon>Actinomycetes</taxon>
        <taxon>Micrococcales</taxon>
        <taxon>Microbacteriaceae</taxon>
        <taxon>Gryllotalpicola</taxon>
    </lineage>
</organism>
<evidence type="ECO:0000259" key="5">
    <source>
        <dbReference type="PROSITE" id="PS50977"/>
    </source>
</evidence>
<evidence type="ECO:0000313" key="7">
    <source>
        <dbReference type="Proteomes" id="UP001595900"/>
    </source>
</evidence>
<comment type="caution">
    <text evidence="6">The sequence shown here is derived from an EMBL/GenBank/DDBJ whole genome shotgun (WGS) entry which is preliminary data.</text>
</comment>
<gene>
    <name evidence="6" type="ORF">ACFOYW_15295</name>
</gene>
<proteinExistence type="predicted"/>
<feature type="domain" description="HTH tetR-type" evidence="5">
    <location>
        <begin position="13"/>
        <end position="72"/>
    </location>
</feature>
<dbReference type="EMBL" id="JBHSCN010000006">
    <property type="protein sequence ID" value="MFC4244738.1"/>
    <property type="molecule type" value="Genomic_DNA"/>
</dbReference>
<dbReference type="Proteomes" id="UP001595900">
    <property type="component" value="Unassembled WGS sequence"/>
</dbReference>
<keyword evidence="1" id="KW-0805">Transcription regulation</keyword>
<evidence type="ECO:0000256" key="1">
    <source>
        <dbReference type="ARBA" id="ARBA00023015"/>
    </source>
</evidence>
<accession>A0ABV8QAS0</accession>
<dbReference type="InterPro" id="IPR023772">
    <property type="entry name" value="DNA-bd_HTH_TetR-type_CS"/>
</dbReference>
<evidence type="ECO:0000256" key="2">
    <source>
        <dbReference type="ARBA" id="ARBA00023125"/>
    </source>
</evidence>
<dbReference type="Pfam" id="PF00440">
    <property type="entry name" value="TetR_N"/>
    <property type="match status" value="1"/>
</dbReference>
<dbReference type="PRINTS" id="PR00455">
    <property type="entry name" value="HTHTETR"/>
</dbReference>
<reference evidence="7" key="1">
    <citation type="journal article" date="2019" name="Int. J. Syst. Evol. Microbiol.">
        <title>The Global Catalogue of Microorganisms (GCM) 10K type strain sequencing project: providing services to taxonomists for standard genome sequencing and annotation.</title>
        <authorList>
            <consortium name="The Broad Institute Genomics Platform"/>
            <consortium name="The Broad Institute Genome Sequencing Center for Infectious Disease"/>
            <person name="Wu L."/>
            <person name="Ma J."/>
        </authorList>
    </citation>
    <scope>NUCLEOTIDE SEQUENCE [LARGE SCALE GENOMIC DNA]</scope>
    <source>
        <strain evidence="7">CGMCC 1.10363</strain>
    </source>
</reference>
<protein>
    <submittedName>
        <fullName evidence="6">TetR/AcrR family transcriptional regulator</fullName>
    </submittedName>
</protein>
<dbReference type="Pfam" id="PF21597">
    <property type="entry name" value="TetR_C_43"/>
    <property type="match status" value="1"/>
</dbReference>
<dbReference type="SUPFAM" id="SSF46689">
    <property type="entry name" value="Homeodomain-like"/>
    <property type="match status" value="1"/>
</dbReference>
<dbReference type="PANTHER" id="PTHR30055">
    <property type="entry name" value="HTH-TYPE TRANSCRIPTIONAL REGULATOR RUTR"/>
    <property type="match status" value="1"/>
</dbReference>
<dbReference type="RefSeq" id="WP_390230750.1">
    <property type="nucleotide sequence ID" value="NZ_JBHSCN010000006.1"/>
</dbReference>
<dbReference type="PROSITE" id="PS50977">
    <property type="entry name" value="HTH_TETR_2"/>
    <property type="match status" value="1"/>
</dbReference>
<dbReference type="Gene3D" id="1.10.357.10">
    <property type="entry name" value="Tetracycline Repressor, domain 2"/>
    <property type="match status" value="1"/>
</dbReference>
<dbReference type="PROSITE" id="PS01081">
    <property type="entry name" value="HTH_TETR_1"/>
    <property type="match status" value="1"/>
</dbReference>
<evidence type="ECO:0000256" key="3">
    <source>
        <dbReference type="ARBA" id="ARBA00023163"/>
    </source>
</evidence>
<dbReference type="InterPro" id="IPR009057">
    <property type="entry name" value="Homeodomain-like_sf"/>
</dbReference>
<dbReference type="InterPro" id="IPR049445">
    <property type="entry name" value="TetR_SbtR-like_C"/>
</dbReference>
<keyword evidence="2 4" id="KW-0238">DNA-binding</keyword>
<dbReference type="SUPFAM" id="SSF48498">
    <property type="entry name" value="Tetracyclin repressor-like, C-terminal domain"/>
    <property type="match status" value="1"/>
</dbReference>
<dbReference type="InterPro" id="IPR050109">
    <property type="entry name" value="HTH-type_TetR-like_transc_reg"/>
</dbReference>
<name>A0ABV8QAS0_9MICO</name>
<sequence>MAETTQKPRADAVENRRRLVTAAGRALRSGGVDFSMRSVAKDAGVGIATAYRHFPSKTALLEQVFAAQVSACSAMLDRAASDPDPGNAIRDVIACFADMQVEQPGLLRSLLTATGRDAPFVALRAQHSAALAMIVARAEAAGAIRSGTTVHDVRVGLMAMTAFAGDHDGPDRPPVLTLRDLLLRALNP</sequence>